<evidence type="ECO:0000256" key="7">
    <source>
        <dbReference type="ARBA" id="ARBA00023136"/>
    </source>
</evidence>
<feature type="domain" description="ABC transmembrane type-1" evidence="9">
    <location>
        <begin position="75"/>
        <end position="283"/>
    </location>
</feature>
<feature type="transmembrane region" description="Helical" evidence="8">
    <location>
        <begin position="409"/>
        <end position="432"/>
    </location>
</feature>
<feature type="transmembrane region" description="Helical" evidence="8">
    <location>
        <begin position="320"/>
        <end position="342"/>
    </location>
</feature>
<feature type="transmembrane region" description="Helical" evidence="8">
    <location>
        <begin position="107"/>
        <end position="133"/>
    </location>
</feature>
<accession>A0ABN3FXM0</accession>
<evidence type="ECO:0000256" key="5">
    <source>
        <dbReference type="ARBA" id="ARBA00022692"/>
    </source>
</evidence>
<feature type="transmembrane region" description="Helical" evidence="8">
    <location>
        <begin position="79"/>
        <end position="100"/>
    </location>
</feature>
<protein>
    <submittedName>
        <fullName evidence="10">Iron ABC transporter permease</fullName>
    </submittedName>
</protein>
<comment type="caution">
    <text evidence="10">The sequence shown here is derived from an EMBL/GenBank/DDBJ whole genome shotgun (WGS) entry which is preliminary data.</text>
</comment>
<comment type="subcellular location">
    <subcellularLocation>
        <location evidence="1">Cell inner membrane</location>
        <topology evidence="1">Multi-pass membrane protein</topology>
    </subcellularLocation>
    <subcellularLocation>
        <location evidence="8">Cell membrane</location>
        <topology evidence="8">Multi-pass membrane protein</topology>
    </subcellularLocation>
</comment>
<evidence type="ECO:0000313" key="10">
    <source>
        <dbReference type="EMBL" id="GAA2339792.1"/>
    </source>
</evidence>
<evidence type="ECO:0000259" key="9">
    <source>
        <dbReference type="PROSITE" id="PS50928"/>
    </source>
</evidence>
<evidence type="ECO:0000256" key="3">
    <source>
        <dbReference type="ARBA" id="ARBA00022475"/>
    </source>
</evidence>
<evidence type="ECO:0000313" key="11">
    <source>
        <dbReference type="Proteomes" id="UP001501444"/>
    </source>
</evidence>
<feature type="domain" description="ABC transmembrane type-1" evidence="9">
    <location>
        <begin position="374"/>
        <end position="564"/>
    </location>
</feature>
<dbReference type="Gene3D" id="1.10.3720.10">
    <property type="entry name" value="MetI-like"/>
    <property type="match status" value="2"/>
</dbReference>
<dbReference type="PANTHER" id="PTHR43357">
    <property type="entry name" value="INNER MEMBRANE ABC TRANSPORTER PERMEASE PROTEIN YDCV"/>
    <property type="match status" value="1"/>
</dbReference>
<dbReference type="EMBL" id="BAAARV010000019">
    <property type="protein sequence ID" value="GAA2339792.1"/>
    <property type="molecule type" value="Genomic_DNA"/>
</dbReference>
<dbReference type="CDD" id="cd06261">
    <property type="entry name" value="TM_PBP2"/>
    <property type="match status" value="2"/>
</dbReference>
<sequence>MTQAAQLDRRPAAETGKRRGRRSRLAVASAILGSAVVLSLAFPLWRLAGVLVTGDKAAASPVREALQLPGLTDVLRNTAVLVALGGLGAMLVGSTLAWLNERTDAHLGWFSTILPVLGLLVPPVAAAIGWVMLLSPRAGLLNAAIRGAFGSTDGEGPLNIFSWPGLVFLYVLELTPFVYVVMSAALRNIDSALEEASRMSGAGPFQTLWRVTLPAIRPALAASGLLVTTMGLAMFSVPSIIGGGARVPVLSTEILHLLRNQYPPRTSLAVVLSCIMLFVIVVAWGLQSWIARTSRTAAIGGKGVGANRVVLGRWRLPARVMIAAFILLTTALPVLALAMVSLQRFWSAHYRFDRLTSYNFQAVLVGNATTQSAILNSLVLGLLTATVAMAIAWVLAFSNSQRASVFSRAIDSVVKLPAGISHLVLGVSLLLAYGGAPFHLGGSLAILLLAYVLAYLPQGSIASGSAVSQVHPSLLEASRVSGAGEWRSLRTVAVPLMLPSIAAGWAMMFVFAFGDLTLSVLLSSPRSPTAGYMLLNLYDAGTFPLIAALGLTLTAVCALVVTAVLRLSRTRYARGRG</sequence>
<dbReference type="PANTHER" id="PTHR43357:SF4">
    <property type="entry name" value="INNER MEMBRANE ABC TRANSPORTER PERMEASE PROTEIN YDCV"/>
    <property type="match status" value="1"/>
</dbReference>
<feature type="transmembrane region" description="Helical" evidence="8">
    <location>
        <begin position="167"/>
        <end position="189"/>
    </location>
</feature>
<organism evidence="10 11">
    <name type="scientific">Dactylosporangium salmoneum</name>
    <dbReference type="NCBI Taxonomy" id="53361"/>
    <lineage>
        <taxon>Bacteria</taxon>
        <taxon>Bacillati</taxon>
        <taxon>Actinomycetota</taxon>
        <taxon>Actinomycetes</taxon>
        <taxon>Micromonosporales</taxon>
        <taxon>Micromonosporaceae</taxon>
        <taxon>Dactylosporangium</taxon>
    </lineage>
</organism>
<dbReference type="Pfam" id="PF00528">
    <property type="entry name" value="BPD_transp_1"/>
    <property type="match status" value="2"/>
</dbReference>
<evidence type="ECO:0000256" key="4">
    <source>
        <dbReference type="ARBA" id="ARBA00022519"/>
    </source>
</evidence>
<keyword evidence="7 8" id="KW-0472">Membrane</keyword>
<dbReference type="Proteomes" id="UP001501444">
    <property type="component" value="Unassembled WGS sequence"/>
</dbReference>
<feature type="transmembrane region" description="Helical" evidence="8">
    <location>
        <begin position="219"/>
        <end position="241"/>
    </location>
</feature>
<dbReference type="SUPFAM" id="SSF161098">
    <property type="entry name" value="MetI-like"/>
    <property type="match status" value="2"/>
</dbReference>
<keyword evidence="6 8" id="KW-1133">Transmembrane helix</keyword>
<comment type="similarity">
    <text evidence="8">Belongs to the binding-protein-dependent transport system permease family.</text>
</comment>
<dbReference type="InterPro" id="IPR000515">
    <property type="entry name" value="MetI-like"/>
</dbReference>
<feature type="transmembrane region" description="Helical" evidence="8">
    <location>
        <begin position="25"/>
        <end position="45"/>
    </location>
</feature>
<keyword evidence="3" id="KW-1003">Cell membrane</keyword>
<dbReference type="PROSITE" id="PS50928">
    <property type="entry name" value="ABC_TM1"/>
    <property type="match status" value="2"/>
</dbReference>
<keyword evidence="2 8" id="KW-0813">Transport</keyword>
<gene>
    <name evidence="10" type="ORF">GCM10010170_022200</name>
</gene>
<name>A0ABN3FXM0_9ACTN</name>
<keyword evidence="11" id="KW-1185">Reference proteome</keyword>
<evidence type="ECO:0000256" key="2">
    <source>
        <dbReference type="ARBA" id="ARBA00022448"/>
    </source>
</evidence>
<feature type="transmembrane region" description="Helical" evidence="8">
    <location>
        <begin position="438"/>
        <end position="456"/>
    </location>
</feature>
<evidence type="ECO:0000256" key="6">
    <source>
        <dbReference type="ARBA" id="ARBA00022989"/>
    </source>
</evidence>
<feature type="transmembrane region" description="Helical" evidence="8">
    <location>
        <begin position="373"/>
        <end position="397"/>
    </location>
</feature>
<evidence type="ECO:0000256" key="8">
    <source>
        <dbReference type="RuleBase" id="RU363032"/>
    </source>
</evidence>
<evidence type="ECO:0000256" key="1">
    <source>
        <dbReference type="ARBA" id="ARBA00004429"/>
    </source>
</evidence>
<feature type="transmembrane region" description="Helical" evidence="8">
    <location>
        <begin position="267"/>
        <end position="286"/>
    </location>
</feature>
<proteinExistence type="inferred from homology"/>
<reference evidence="11" key="1">
    <citation type="journal article" date="2019" name="Int. J. Syst. Evol. Microbiol.">
        <title>The Global Catalogue of Microorganisms (GCM) 10K type strain sequencing project: providing services to taxonomists for standard genome sequencing and annotation.</title>
        <authorList>
            <consortium name="The Broad Institute Genomics Platform"/>
            <consortium name="The Broad Institute Genome Sequencing Center for Infectious Disease"/>
            <person name="Wu L."/>
            <person name="Ma J."/>
        </authorList>
    </citation>
    <scope>NUCLEOTIDE SEQUENCE [LARGE SCALE GENOMIC DNA]</scope>
    <source>
        <strain evidence="11">JCM 3272</strain>
    </source>
</reference>
<feature type="transmembrane region" description="Helical" evidence="8">
    <location>
        <begin position="496"/>
        <end position="522"/>
    </location>
</feature>
<dbReference type="RefSeq" id="WP_344612220.1">
    <property type="nucleotide sequence ID" value="NZ_BAAARV010000019.1"/>
</dbReference>
<feature type="transmembrane region" description="Helical" evidence="8">
    <location>
        <begin position="542"/>
        <end position="567"/>
    </location>
</feature>
<dbReference type="InterPro" id="IPR035906">
    <property type="entry name" value="MetI-like_sf"/>
</dbReference>
<keyword evidence="4" id="KW-0997">Cell inner membrane</keyword>
<keyword evidence="5 8" id="KW-0812">Transmembrane</keyword>